<sequence>MTLDNLSYAPSAKAALHLAKLAMLFAHPGVKSFGFHDNIDRVQTRWGSNIDFRPRGYSVHESQQPMSMTVQVHVSDIYIEEHSHEYNIVLNALHAANKTSAPFITLPFIPGLLPSASPVLDALYARGTDANSVHFLFTIETSRRNHFPNPPRVSTTSCDLRALNVHVGLYDALRLFRFSVSTPLTKLDLKLSDLPMPAGLREKYIRCIITDLTTLAPNLIECRITIGMSFIIPKNGMANGIEGTVIATRVDYVPEQMSIMYETLKRLGACTKLEHLEVRDIYPMSIETSEMENLMEMCPRLTTFVLGYSSLDAVGMWHETSTPNGQQLVQKMPTESNGGGRKSLQGNWREGLKGVTLKILEAVRSNVMLRSVEIPLLQRPNVGRRRAVPVVNGFDGRVLKDKIGEDGFVYKLILSRL</sequence>
<gene>
    <name evidence="1" type="ORF">V5O48_007502</name>
</gene>
<protein>
    <submittedName>
        <fullName evidence="1">Uncharacterized protein</fullName>
    </submittedName>
</protein>
<organism evidence="1 2">
    <name type="scientific">Marasmius crinis-equi</name>
    <dbReference type="NCBI Taxonomy" id="585013"/>
    <lineage>
        <taxon>Eukaryota</taxon>
        <taxon>Fungi</taxon>
        <taxon>Dikarya</taxon>
        <taxon>Basidiomycota</taxon>
        <taxon>Agaricomycotina</taxon>
        <taxon>Agaricomycetes</taxon>
        <taxon>Agaricomycetidae</taxon>
        <taxon>Agaricales</taxon>
        <taxon>Marasmiineae</taxon>
        <taxon>Marasmiaceae</taxon>
        <taxon>Marasmius</taxon>
    </lineage>
</organism>
<dbReference type="EMBL" id="JBAHYK010000395">
    <property type="protein sequence ID" value="KAL0574463.1"/>
    <property type="molecule type" value="Genomic_DNA"/>
</dbReference>
<reference evidence="1 2" key="1">
    <citation type="submission" date="2024-02" db="EMBL/GenBank/DDBJ databases">
        <title>A draft genome for the cacao thread blight pathogen Marasmius crinis-equi.</title>
        <authorList>
            <person name="Cohen S.P."/>
            <person name="Baruah I.K."/>
            <person name="Amoako-Attah I."/>
            <person name="Bukari Y."/>
            <person name="Meinhardt L.W."/>
            <person name="Bailey B.A."/>
        </authorList>
    </citation>
    <scope>NUCLEOTIDE SEQUENCE [LARGE SCALE GENOMIC DNA]</scope>
    <source>
        <strain evidence="1 2">GH-76</strain>
    </source>
</reference>
<comment type="caution">
    <text evidence="1">The sequence shown here is derived from an EMBL/GenBank/DDBJ whole genome shotgun (WGS) entry which is preliminary data.</text>
</comment>
<proteinExistence type="predicted"/>
<evidence type="ECO:0000313" key="2">
    <source>
        <dbReference type="Proteomes" id="UP001465976"/>
    </source>
</evidence>
<accession>A0ABR3FGZ4</accession>
<keyword evidence="2" id="KW-1185">Reference proteome</keyword>
<evidence type="ECO:0000313" key="1">
    <source>
        <dbReference type="EMBL" id="KAL0574463.1"/>
    </source>
</evidence>
<dbReference type="Proteomes" id="UP001465976">
    <property type="component" value="Unassembled WGS sequence"/>
</dbReference>
<name>A0ABR3FGZ4_9AGAR</name>